<dbReference type="PANTHER" id="PTHR34040">
    <property type="entry name" value="FLAGELLAR BIOSYNTHETIC PROTEIN FLIQ"/>
    <property type="match status" value="1"/>
</dbReference>
<comment type="caution">
    <text evidence="8">The sequence shown here is derived from an EMBL/GenBank/DDBJ whole genome shotgun (WGS) entry which is preliminary data.</text>
</comment>
<dbReference type="PANTHER" id="PTHR34040:SF2">
    <property type="entry name" value="FLAGELLAR BIOSYNTHETIC PROTEIN FLIQ"/>
    <property type="match status" value="1"/>
</dbReference>
<keyword evidence="3" id="KW-1003">Cell membrane</keyword>
<dbReference type="GO" id="GO:0005886">
    <property type="term" value="C:plasma membrane"/>
    <property type="evidence" value="ECO:0007669"/>
    <property type="project" value="UniProtKB-SubCell"/>
</dbReference>
<dbReference type="AlphaFoldDB" id="A0A841HFD9"/>
<gene>
    <name evidence="8" type="ORF">HNQ60_000005</name>
</gene>
<dbReference type="PRINTS" id="PR00952">
    <property type="entry name" value="TYPE3IMQPROT"/>
</dbReference>
<evidence type="ECO:0000256" key="3">
    <source>
        <dbReference type="ARBA" id="ARBA00022475"/>
    </source>
</evidence>
<dbReference type="EMBL" id="JACHHZ010000001">
    <property type="protein sequence ID" value="MBB6091159.1"/>
    <property type="molecule type" value="Genomic_DNA"/>
</dbReference>
<keyword evidence="9" id="KW-1185">Reference proteome</keyword>
<comment type="subcellular location">
    <subcellularLocation>
        <location evidence="1">Cell membrane</location>
        <topology evidence="1">Multi-pass membrane protein</topology>
    </subcellularLocation>
</comment>
<evidence type="ECO:0000256" key="6">
    <source>
        <dbReference type="ARBA" id="ARBA00023136"/>
    </source>
</evidence>
<sequence>MSGDDALAMMSELLRMGLVLSLPLLGVILLTGVLTGVLQVVTQVQDASIAFVPKIIVFAIVLAWLAPWMLEQLTAFALAMFARLAQ</sequence>
<dbReference type="RefSeq" id="WP_184328975.1">
    <property type="nucleotide sequence ID" value="NZ_JACHHZ010000001.1"/>
</dbReference>
<evidence type="ECO:0000256" key="7">
    <source>
        <dbReference type="SAM" id="Phobius"/>
    </source>
</evidence>
<keyword evidence="5 7" id="KW-1133">Transmembrane helix</keyword>
<protein>
    <submittedName>
        <fullName evidence="8">Flagellar biosynthetic protein FliQ</fullName>
    </submittedName>
</protein>
<evidence type="ECO:0000313" key="8">
    <source>
        <dbReference type="EMBL" id="MBB6091159.1"/>
    </source>
</evidence>
<dbReference type="Proteomes" id="UP000588068">
    <property type="component" value="Unassembled WGS sequence"/>
</dbReference>
<evidence type="ECO:0000256" key="2">
    <source>
        <dbReference type="ARBA" id="ARBA00006156"/>
    </source>
</evidence>
<reference evidence="8 9" key="1">
    <citation type="submission" date="2020-08" db="EMBL/GenBank/DDBJ databases">
        <title>Genomic Encyclopedia of Type Strains, Phase IV (KMG-IV): sequencing the most valuable type-strain genomes for metagenomic binning, comparative biology and taxonomic classification.</title>
        <authorList>
            <person name="Goeker M."/>
        </authorList>
    </citation>
    <scope>NUCLEOTIDE SEQUENCE [LARGE SCALE GENOMIC DNA]</scope>
    <source>
        <strain evidence="8 9">DSM 26723</strain>
    </source>
</reference>
<keyword evidence="8" id="KW-0969">Cilium</keyword>
<dbReference type="Pfam" id="PF01313">
    <property type="entry name" value="Bac_export_3"/>
    <property type="match status" value="1"/>
</dbReference>
<evidence type="ECO:0000256" key="5">
    <source>
        <dbReference type="ARBA" id="ARBA00022989"/>
    </source>
</evidence>
<evidence type="ECO:0000313" key="9">
    <source>
        <dbReference type="Proteomes" id="UP000588068"/>
    </source>
</evidence>
<keyword evidence="8" id="KW-0966">Cell projection</keyword>
<evidence type="ECO:0000256" key="4">
    <source>
        <dbReference type="ARBA" id="ARBA00022692"/>
    </source>
</evidence>
<evidence type="ECO:0000256" key="1">
    <source>
        <dbReference type="ARBA" id="ARBA00004651"/>
    </source>
</evidence>
<feature type="transmembrane region" description="Helical" evidence="7">
    <location>
        <begin position="51"/>
        <end position="70"/>
    </location>
</feature>
<organism evidence="8 9">
    <name type="scientific">Povalibacter uvarum</name>
    <dbReference type="NCBI Taxonomy" id="732238"/>
    <lineage>
        <taxon>Bacteria</taxon>
        <taxon>Pseudomonadati</taxon>
        <taxon>Pseudomonadota</taxon>
        <taxon>Gammaproteobacteria</taxon>
        <taxon>Steroidobacterales</taxon>
        <taxon>Steroidobacteraceae</taxon>
        <taxon>Povalibacter</taxon>
    </lineage>
</organism>
<accession>A0A841HFD9</accession>
<comment type="similarity">
    <text evidence="2">Belongs to the FliQ/MopD/SpaQ family.</text>
</comment>
<dbReference type="InterPro" id="IPR002191">
    <property type="entry name" value="Bac_export_3"/>
</dbReference>
<keyword evidence="8" id="KW-0282">Flagellum</keyword>
<keyword evidence="4 7" id="KW-0812">Transmembrane</keyword>
<dbReference type="GO" id="GO:0009306">
    <property type="term" value="P:protein secretion"/>
    <property type="evidence" value="ECO:0007669"/>
    <property type="project" value="InterPro"/>
</dbReference>
<keyword evidence="6 7" id="KW-0472">Membrane</keyword>
<proteinExistence type="inferred from homology"/>
<name>A0A841HFD9_9GAMM</name>